<dbReference type="EMBL" id="JABDYC010000003">
    <property type="protein sequence ID" value="MBX5023559.1"/>
    <property type="molecule type" value="Genomic_DNA"/>
</dbReference>
<comment type="caution">
    <text evidence="2">The sequence shown here is derived from an EMBL/GenBank/DDBJ whole genome shotgun (WGS) entry which is preliminary data.</text>
</comment>
<feature type="signal peptide" evidence="1">
    <location>
        <begin position="1"/>
        <end position="33"/>
    </location>
</feature>
<keyword evidence="5" id="KW-1185">Reference proteome</keyword>
<organism evidence="2 4">
    <name type="scientific">Rhizobium lentis</name>
    <dbReference type="NCBI Taxonomy" id="1138194"/>
    <lineage>
        <taxon>Bacteria</taxon>
        <taxon>Pseudomonadati</taxon>
        <taxon>Pseudomonadota</taxon>
        <taxon>Alphaproteobacteria</taxon>
        <taxon>Hyphomicrobiales</taxon>
        <taxon>Rhizobiaceae</taxon>
        <taxon>Rhizobium/Agrobacterium group</taxon>
        <taxon>Rhizobium</taxon>
    </lineage>
</organism>
<reference evidence="2 5" key="1">
    <citation type="submission" date="2020-04" db="EMBL/GenBank/DDBJ databases">
        <title>Global-level population genomics: horizontal gene transfer, symbiosis and evolution in Rhizobia.</title>
        <authorList>
            <person name="Gai Y."/>
        </authorList>
    </citation>
    <scope>NUCLEOTIDE SEQUENCE</scope>
    <source>
        <strain evidence="3 5">BLR33</strain>
        <strain evidence="2">BLR57</strain>
    </source>
</reference>
<gene>
    <name evidence="3" type="ORF">HJB60_15190</name>
    <name evidence="2" type="ORF">HJB63_13425</name>
</gene>
<dbReference type="GeneID" id="66140329"/>
<evidence type="ECO:0000313" key="3">
    <source>
        <dbReference type="EMBL" id="MBX5090499.1"/>
    </source>
</evidence>
<sequence length="124" mass="13512">MFATRPLRIRSVRASLIPLIATLAALSPEPAEADEPLARVIADGRPWEMFVVKRRASNILVFRPDGGGTISDSLASIHPTWRAVPDGICITPKPGDAERCLDLARTKDGIAASQNGRMVWVLKR</sequence>
<protein>
    <submittedName>
        <fullName evidence="2">Uncharacterized protein</fullName>
    </submittedName>
</protein>
<accession>A0A9Q3MCS6</accession>
<evidence type="ECO:0000313" key="2">
    <source>
        <dbReference type="EMBL" id="MBX5023559.1"/>
    </source>
</evidence>
<dbReference type="RefSeq" id="WP_207240521.1">
    <property type="nucleotide sequence ID" value="NZ_CP071454.1"/>
</dbReference>
<dbReference type="Proteomes" id="UP000749740">
    <property type="component" value="Unassembled WGS sequence"/>
</dbReference>
<evidence type="ECO:0000256" key="1">
    <source>
        <dbReference type="SAM" id="SignalP"/>
    </source>
</evidence>
<feature type="chain" id="PRO_5040115437" evidence="1">
    <location>
        <begin position="34"/>
        <end position="124"/>
    </location>
</feature>
<keyword evidence="1" id="KW-0732">Signal</keyword>
<dbReference type="EMBL" id="JABDYF010000006">
    <property type="protein sequence ID" value="MBX5090499.1"/>
    <property type="molecule type" value="Genomic_DNA"/>
</dbReference>
<evidence type="ECO:0000313" key="4">
    <source>
        <dbReference type="Proteomes" id="UP000749740"/>
    </source>
</evidence>
<evidence type="ECO:0000313" key="5">
    <source>
        <dbReference type="Proteomes" id="UP000770629"/>
    </source>
</evidence>
<dbReference type="AlphaFoldDB" id="A0A9Q3MCS6"/>
<proteinExistence type="predicted"/>
<dbReference type="Proteomes" id="UP000770629">
    <property type="component" value="Unassembled WGS sequence"/>
</dbReference>
<name>A0A9Q3MCS6_9HYPH</name>